<keyword evidence="7" id="KW-0274">FAD</keyword>
<dbReference type="InterPro" id="IPR003952">
    <property type="entry name" value="FRD_SDH_FAD_BS"/>
</dbReference>
<keyword evidence="6" id="KW-0285">Flavoprotein</keyword>
<dbReference type="PANTHER" id="PTHR11632:SF53">
    <property type="entry name" value="SUCCINATE DEHYDROGENASE FLAVOPROTEIN SUBUNIT"/>
    <property type="match status" value="1"/>
</dbReference>
<dbReference type="InterPro" id="IPR030664">
    <property type="entry name" value="SdhA/FrdA/AprA"/>
</dbReference>
<dbReference type="PIRSF" id="PIRSF000171">
    <property type="entry name" value="SDHA_APRA_LASPO"/>
    <property type="match status" value="1"/>
</dbReference>
<gene>
    <name evidence="14" type="primary">sdhA</name>
    <name evidence="14" type="ORF">ACFQIC_06935</name>
</gene>
<evidence type="ECO:0000313" key="14">
    <source>
        <dbReference type="EMBL" id="MFC7061596.1"/>
    </source>
</evidence>
<evidence type="ECO:0000256" key="10">
    <source>
        <dbReference type="ARBA" id="ARBA00023136"/>
    </source>
</evidence>
<keyword evidence="15" id="KW-1185">Reference proteome</keyword>
<feature type="domain" description="FAD-dependent oxidoreductase 2 FAD-binding" evidence="12">
    <location>
        <begin position="6"/>
        <end position="392"/>
    </location>
</feature>
<dbReference type="Gene3D" id="3.50.50.60">
    <property type="entry name" value="FAD/NAD(P)-binding domain"/>
    <property type="match status" value="1"/>
</dbReference>
<dbReference type="PROSITE" id="PS00504">
    <property type="entry name" value="FRD_SDH_FAD_BINDING"/>
    <property type="match status" value="1"/>
</dbReference>
<comment type="cofactor">
    <cofactor evidence="1">
        <name>FAD</name>
        <dbReference type="ChEBI" id="CHEBI:57692"/>
    </cofactor>
</comment>
<dbReference type="SUPFAM" id="SSF46977">
    <property type="entry name" value="Succinate dehydrogenase/fumarate reductase flavoprotein C-terminal domain"/>
    <property type="match status" value="1"/>
</dbReference>
<reference evidence="15" key="1">
    <citation type="journal article" date="2019" name="Int. J. Syst. Evol. Microbiol.">
        <title>The Global Catalogue of Microorganisms (GCM) 10K type strain sequencing project: providing services to taxonomists for standard genome sequencing and annotation.</title>
        <authorList>
            <consortium name="The Broad Institute Genomics Platform"/>
            <consortium name="The Broad Institute Genome Sequencing Center for Infectious Disease"/>
            <person name="Wu L."/>
            <person name="Ma J."/>
        </authorList>
    </citation>
    <scope>NUCLEOTIDE SEQUENCE [LARGE SCALE GENOMIC DNA]</scope>
    <source>
        <strain evidence="15">CGMCC 4.1621</strain>
    </source>
</reference>
<protein>
    <recommendedName>
        <fullName evidence="4">succinate dehydrogenase</fullName>
        <ecNumber evidence="4">1.3.5.1</ecNumber>
    </recommendedName>
</protein>
<feature type="domain" description="Fumarate reductase/succinate dehydrogenase flavoprotein-like C-terminal" evidence="13">
    <location>
        <begin position="452"/>
        <end position="579"/>
    </location>
</feature>
<evidence type="ECO:0000256" key="5">
    <source>
        <dbReference type="ARBA" id="ARBA00022448"/>
    </source>
</evidence>
<accession>A0ABW2EJA1</accession>
<name>A0ABW2EJA1_9BACI</name>
<evidence type="ECO:0000256" key="8">
    <source>
        <dbReference type="ARBA" id="ARBA00022982"/>
    </source>
</evidence>
<dbReference type="InterPro" id="IPR036188">
    <property type="entry name" value="FAD/NAD-bd_sf"/>
</dbReference>
<dbReference type="Proteomes" id="UP001596410">
    <property type="component" value="Unassembled WGS sequence"/>
</dbReference>
<dbReference type="Pfam" id="PF00890">
    <property type="entry name" value="FAD_binding_2"/>
    <property type="match status" value="1"/>
</dbReference>
<dbReference type="NCBIfam" id="NF006392">
    <property type="entry name" value="PRK08641.1"/>
    <property type="match status" value="1"/>
</dbReference>
<evidence type="ECO:0000259" key="12">
    <source>
        <dbReference type="Pfam" id="PF00890"/>
    </source>
</evidence>
<evidence type="ECO:0000256" key="1">
    <source>
        <dbReference type="ARBA" id="ARBA00001974"/>
    </source>
</evidence>
<dbReference type="InterPro" id="IPR027477">
    <property type="entry name" value="Succ_DH/fumarate_Rdtase_cat_sf"/>
</dbReference>
<evidence type="ECO:0000256" key="9">
    <source>
        <dbReference type="ARBA" id="ARBA00023002"/>
    </source>
</evidence>
<dbReference type="PANTHER" id="PTHR11632">
    <property type="entry name" value="SUCCINATE DEHYDROGENASE 2 FLAVOPROTEIN SUBUNIT"/>
    <property type="match status" value="1"/>
</dbReference>
<dbReference type="SUPFAM" id="SSF51905">
    <property type="entry name" value="FAD/NAD(P)-binding domain"/>
    <property type="match status" value="1"/>
</dbReference>
<comment type="catalytic activity">
    <reaction evidence="11">
        <text>a quinone + succinate = fumarate + a quinol</text>
        <dbReference type="Rhea" id="RHEA:40523"/>
        <dbReference type="ChEBI" id="CHEBI:24646"/>
        <dbReference type="ChEBI" id="CHEBI:29806"/>
        <dbReference type="ChEBI" id="CHEBI:30031"/>
        <dbReference type="ChEBI" id="CHEBI:132124"/>
        <dbReference type="EC" id="1.3.5.1"/>
    </reaction>
</comment>
<keyword evidence="10" id="KW-0472">Membrane</keyword>
<dbReference type="Pfam" id="PF02910">
    <property type="entry name" value="Succ_DH_flav_C"/>
    <property type="match status" value="1"/>
</dbReference>
<dbReference type="EC" id="1.3.5.1" evidence="4"/>
<evidence type="ECO:0000256" key="4">
    <source>
        <dbReference type="ARBA" id="ARBA00012792"/>
    </source>
</evidence>
<dbReference type="PRINTS" id="PR00368">
    <property type="entry name" value="FADPNR"/>
</dbReference>
<dbReference type="PRINTS" id="PR00411">
    <property type="entry name" value="PNDRDTASEI"/>
</dbReference>
<organism evidence="14 15">
    <name type="scientific">Halobacillus seohaensis</name>
    <dbReference type="NCBI Taxonomy" id="447421"/>
    <lineage>
        <taxon>Bacteria</taxon>
        <taxon>Bacillati</taxon>
        <taxon>Bacillota</taxon>
        <taxon>Bacilli</taxon>
        <taxon>Bacillales</taxon>
        <taxon>Bacillaceae</taxon>
        <taxon>Halobacillus</taxon>
    </lineage>
</organism>
<dbReference type="NCBIfam" id="TIGR01811">
    <property type="entry name" value="sdhA_Bsu"/>
    <property type="match status" value="1"/>
</dbReference>
<dbReference type="InterPro" id="IPR015939">
    <property type="entry name" value="Fum_Rdtase/Succ_DH_flav-like_C"/>
</dbReference>
<dbReference type="EMBL" id="JBHSZV010000014">
    <property type="protein sequence ID" value="MFC7061596.1"/>
    <property type="molecule type" value="Genomic_DNA"/>
</dbReference>
<dbReference type="InterPro" id="IPR011280">
    <property type="entry name" value="Succ_DH/Fum_Rdt_flav_su"/>
</dbReference>
<dbReference type="InterPro" id="IPR003953">
    <property type="entry name" value="FAD-dep_OxRdtase_2_FAD-bd"/>
</dbReference>
<evidence type="ECO:0000256" key="7">
    <source>
        <dbReference type="ARBA" id="ARBA00022827"/>
    </source>
</evidence>
<dbReference type="RefSeq" id="WP_204707280.1">
    <property type="nucleotide sequence ID" value="NZ_JBHSZV010000014.1"/>
</dbReference>
<proteinExistence type="inferred from homology"/>
<evidence type="ECO:0000313" key="15">
    <source>
        <dbReference type="Proteomes" id="UP001596410"/>
    </source>
</evidence>
<evidence type="ECO:0000256" key="2">
    <source>
        <dbReference type="ARBA" id="ARBA00004170"/>
    </source>
</evidence>
<dbReference type="InterPro" id="IPR037099">
    <property type="entry name" value="Fum_R/Succ_DH_flav-like_C_sf"/>
</dbReference>
<evidence type="ECO:0000256" key="6">
    <source>
        <dbReference type="ARBA" id="ARBA00022630"/>
    </source>
</evidence>
<dbReference type="Gene3D" id="3.90.700.10">
    <property type="entry name" value="Succinate dehydrogenase/fumarate reductase flavoprotein, catalytic domain"/>
    <property type="match status" value="1"/>
</dbReference>
<sequence length="583" mass="64982">MSNRNIVIVGGGLAGLMATIKAAEKGIHVDLLSVVPVKRSHSVCAQGGINGAVNTKGEGDSPWEHFDDTVYGGDFLANQPPVKAMCDAAPGIIHLLDRMGVMFNRTPEGLLDFRRFGGTQHHRTAFAGATTGQQLLYALDEQVRRHEVNGLVTKYENWEFLSAIVDDEGVGRGVIGQNLSNHEIKPFPSDAVIMATGGPGIIFGKSTNSVINTGSAAAALYQQGVNYANGEFIQIHPTAIPGDDKLRLMSESARGEGGRVWTYKDGEPWYFLEEKYPAYGNLVPRDIATREIFDVCVNQKLGINGENMVYLDLSHKDPKELDVKLGGIIEIYEKFVGDDPKKVPMKIFPAVHYSMGGMWVDFDQMTNIPGIFAAGECDYTQHGGNRLGANSLLSSIYGGMVAGPNAVEYTENLETISDEMSSSLFDKKLKEEQEKFEAIMSMDGDENAYQIHKELGEWMTDNVTVVRDNEKLLKTDEKIVELMERYQRININDTSRWSNQGAMFTRQLWNMLQLARVITQGAYNRNESRGAHYKPEFPDRNDEDWLKTTVASYDKENNKPVFRYDSVDTSLIEPRKRDYSKSK</sequence>
<keyword evidence="8" id="KW-0249">Electron transport</keyword>
<keyword evidence="9" id="KW-0560">Oxidoreductase</keyword>
<evidence type="ECO:0000256" key="3">
    <source>
        <dbReference type="ARBA" id="ARBA00008040"/>
    </source>
</evidence>
<keyword evidence="5" id="KW-0813">Transport</keyword>
<evidence type="ECO:0000256" key="11">
    <source>
        <dbReference type="ARBA" id="ARBA00049220"/>
    </source>
</evidence>
<comment type="caution">
    <text evidence="14">The sequence shown here is derived from an EMBL/GenBank/DDBJ whole genome shotgun (WGS) entry which is preliminary data.</text>
</comment>
<evidence type="ECO:0000259" key="13">
    <source>
        <dbReference type="Pfam" id="PF02910"/>
    </source>
</evidence>
<dbReference type="SUPFAM" id="SSF56425">
    <property type="entry name" value="Succinate dehydrogenase/fumarate reductase flavoprotein, catalytic domain"/>
    <property type="match status" value="1"/>
</dbReference>
<comment type="subcellular location">
    <subcellularLocation>
        <location evidence="2">Membrane</location>
        <topology evidence="2">Peripheral membrane protein</topology>
    </subcellularLocation>
</comment>
<comment type="similarity">
    <text evidence="3">Belongs to the FAD-dependent oxidoreductase 2 family. FRD/SDH subfamily.</text>
</comment>
<dbReference type="Gene3D" id="3.10.20.820">
    <property type="match status" value="1"/>
</dbReference>
<dbReference type="Gene3D" id="1.20.58.100">
    <property type="entry name" value="Fumarate reductase/succinate dehydrogenase flavoprotein-like, C-terminal domain"/>
    <property type="match status" value="1"/>
</dbReference>